<evidence type="ECO:0000313" key="9">
    <source>
        <dbReference type="EMBL" id="OGL72641.1"/>
    </source>
</evidence>
<evidence type="ECO:0000256" key="3">
    <source>
        <dbReference type="ARBA" id="ARBA00022563"/>
    </source>
</evidence>
<keyword evidence="3 6" id="KW-0554">One-carbon metabolism</keyword>
<comment type="cofactor">
    <cofactor evidence="1 6 7">
        <name>pyridoxal 5'-phosphate</name>
        <dbReference type="ChEBI" id="CHEBI:597326"/>
    </cofactor>
</comment>
<feature type="binding site" evidence="6">
    <location>
        <begin position="122"/>
        <end position="124"/>
    </location>
    <ligand>
        <name>(6S)-5,6,7,8-tetrahydrofolate</name>
        <dbReference type="ChEBI" id="CHEBI:57453"/>
    </ligand>
</feature>
<dbReference type="GO" id="GO:0005829">
    <property type="term" value="C:cytosol"/>
    <property type="evidence" value="ECO:0007669"/>
    <property type="project" value="TreeGrafter"/>
</dbReference>
<gene>
    <name evidence="6 9" type="primary">glyA</name>
    <name evidence="9" type="ORF">A3D72_03845</name>
</gene>
<dbReference type="InterPro" id="IPR015422">
    <property type="entry name" value="PyrdxlP-dep_Trfase_small"/>
</dbReference>
<dbReference type="GO" id="GO:0030170">
    <property type="term" value="F:pyridoxal phosphate binding"/>
    <property type="evidence" value="ECO:0007669"/>
    <property type="project" value="UniProtKB-UniRule"/>
</dbReference>
<comment type="catalytic activity">
    <reaction evidence="6">
        <text>(6R)-5,10-methylene-5,6,7,8-tetrahydrofolate + glycine + H2O = (6S)-5,6,7,8-tetrahydrofolate + L-serine</text>
        <dbReference type="Rhea" id="RHEA:15481"/>
        <dbReference type="ChEBI" id="CHEBI:15377"/>
        <dbReference type="ChEBI" id="CHEBI:15636"/>
        <dbReference type="ChEBI" id="CHEBI:33384"/>
        <dbReference type="ChEBI" id="CHEBI:57305"/>
        <dbReference type="ChEBI" id="CHEBI:57453"/>
        <dbReference type="EC" id="2.1.2.1"/>
    </reaction>
</comment>
<dbReference type="EC" id="2.1.2.1" evidence="6"/>
<feature type="site" description="Plays an important role in substrate specificity" evidence="6">
    <location>
        <position position="225"/>
    </location>
</feature>
<feature type="modified residue" description="N6-(pyridoxal phosphate)lysine" evidence="6 7">
    <location>
        <position position="226"/>
    </location>
</feature>
<dbReference type="InterPro" id="IPR015421">
    <property type="entry name" value="PyrdxlP-dep_Trfase_major"/>
</dbReference>
<dbReference type="STRING" id="1802391.A3D72_03845"/>
<dbReference type="InterPro" id="IPR049943">
    <property type="entry name" value="Ser_HO-MeTrfase-like"/>
</dbReference>
<dbReference type="PROSITE" id="PS00096">
    <property type="entry name" value="SHMT"/>
    <property type="match status" value="1"/>
</dbReference>
<keyword evidence="4 6" id="KW-0808">Transferase</keyword>
<comment type="subcellular location">
    <subcellularLocation>
        <location evidence="6">Cytoplasm</location>
    </subcellularLocation>
</comment>
<dbReference type="Pfam" id="PF00464">
    <property type="entry name" value="SHMT"/>
    <property type="match status" value="1"/>
</dbReference>
<dbReference type="InterPro" id="IPR019798">
    <property type="entry name" value="Ser_HO-MeTrfase_PLP_BS"/>
</dbReference>
<comment type="pathway">
    <text evidence="6">Amino-acid biosynthesis; glycine biosynthesis; glycine from L-serine: step 1/1.</text>
</comment>
<keyword evidence="6" id="KW-0028">Amino-acid biosynthesis</keyword>
<sequence>MTQSLAQFDPEIAGSIACELARQQNGLEMIPSENFVSLPVLQALGSILTNKYSEGYPGKRYYGGNEFVDQIENLARERAKQLFGVSHANVQPYSGSPANQAACFALLEPGEKLMGLHLTYGGHLTHGWKINFSGRYYQAVQYVTGKDGWLDYDALAKQVSDEKPRLLFVGATAYPRIFDWEKLSVISKSVDAYLVADISHIAGLVIGGVHPSPIGFADVITTTTHKTLRGPRGAMILADGELSEPMKPPPEKSRKYLPTMIDRAVFPGLQGGPHNHQTAAIAVALKEAAEPAFKDYAAQIVKNAKALAERLLEHGFTLVTGGTDNHLLLVDLTNKRIGGAAAESALDRAGITVNKNTIPNDSRKPYDPSGIRLGTPAITSRGMKEDTMRWIGDKINEVITDHADAERITRIREEVRKFVEDYPLYPTGT</sequence>
<evidence type="ECO:0000313" key="10">
    <source>
        <dbReference type="Proteomes" id="UP000176303"/>
    </source>
</evidence>
<comment type="caution">
    <text evidence="9">The sequence shown here is derived from an EMBL/GenBank/DDBJ whole genome shotgun (WGS) entry which is preliminary data.</text>
</comment>
<evidence type="ECO:0000259" key="8">
    <source>
        <dbReference type="Pfam" id="PF00464"/>
    </source>
</evidence>
<dbReference type="InterPro" id="IPR001085">
    <property type="entry name" value="Ser_HO-MeTrfase"/>
</dbReference>
<evidence type="ECO:0000256" key="5">
    <source>
        <dbReference type="ARBA" id="ARBA00022898"/>
    </source>
</evidence>
<dbReference type="CDD" id="cd00378">
    <property type="entry name" value="SHMT"/>
    <property type="match status" value="1"/>
</dbReference>
<evidence type="ECO:0000256" key="1">
    <source>
        <dbReference type="ARBA" id="ARBA00001933"/>
    </source>
</evidence>
<evidence type="ECO:0000256" key="6">
    <source>
        <dbReference type="HAMAP-Rule" id="MF_00051"/>
    </source>
</evidence>
<evidence type="ECO:0000256" key="7">
    <source>
        <dbReference type="PIRSR" id="PIRSR000412-50"/>
    </source>
</evidence>
<dbReference type="InterPro" id="IPR039429">
    <property type="entry name" value="SHMT-like_dom"/>
</dbReference>
<dbReference type="GO" id="GO:0032259">
    <property type="term" value="P:methylation"/>
    <property type="evidence" value="ECO:0007669"/>
    <property type="project" value="UniProtKB-KW"/>
</dbReference>
<evidence type="ECO:0000256" key="4">
    <source>
        <dbReference type="ARBA" id="ARBA00022679"/>
    </source>
</evidence>
<accession>A0A1F7U324</accession>
<dbReference type="AlphaFoldDB" id="A0A1F7U324"/>
<dbReference type="UniPathway" id="UPA00288">
    <property type="reaction ID" value="UER01023"/>
</dbReference>
<feature type="binding site" evidence="6">
    <location>
        <position position="118"/>
    </location>
    <ligand>
        <name>(6S)-5,6,7,8-tetrahydrofolate</name>
        <dbReference type="ChEBI" id="CHEBI:57453"/>
    </ligand>
</feature>
<comment type="similarity">
    <text evidence="2 6">Belongs to the SHMT family.</text>
</comment>
<protein>
    <recommendedName>
        <fullName evidence="6">Serine hydroxymethyltransferase</fullName>
        <shortName evidence="6">SHMT</shortName>
        <shortName evidence="6">Serine methylase</shortName>
        <ecNumber evidence="6">2.1.2.1</ecNumber>
    </recommendedName>
</protein>
<name>A0A1F7U324_9BACT</name>
<reference evidence="9 10" key="1">
    <citation type="journal article" date="2016" name="Nat. Commun.">
        <title>Thousands of microbial genomes shed light on interconnected biogeochemical processes in an aquifer system.</title>
        <authorList>
            <person name="Anantharaman K."/>
            <person name="Brown C.T."/>
            <person name="Hug L.A."/>
            <person name="Sharon I."/>
            <person name="Castelle C.J."/>
            <person name="Probst A.J."/>
            <person name="Thomas B.C."/>
            <person name="Singh A."/>
            <person name="Wilkins M.J."/>
            <person name="Karaoz U."/>
            <person name="Brodie E.L."/>
            <person name="Williams K.H."/>
            <person name="Hubbard S.S."/>
            <person name="Banfield J.F."/>
        </authorList>
    </citation>
    <scope>NUCLEOTIDE SEQUENCE [LARGE SCALE GENOMIC DNA]</scope>
</reference>
<dbReference type="GO" id="GO:0008168">
    <property type="term" value="F:methyltransferase activity"/>
    <property type="evidence" value="ECO:0007669"/>
    <property type="project" value="UniProtKB-KW"/>
</dbReference>
<dbReference type="PANTHER" id="PTHR11680:SF35">
    <property type="entry name" value="SERINE HYDROXYMETHYLTRANSFERASE 1"/>
    <property type="match status" value="1"/>
</dbReference>
<dbReference type="GO" id="GO:0004372">
    <property type="term" value="F:glycine hydroxymethyltransferase activity"/>
    <property type="evidence" value="ECO:0007669"/>
    <property type="project" value="UniProtKB-UniRule"/>
</dbReference>
<comment type="caution">
    <text evidence="6">Lacks conserved residue(s) required for the propagation of feature annotation.</text>
</comment>
<comment type="subunit">
    <text evidence="6">Homodimer.</text>
</comment>
<dbReference type="GO" id="GO:0019264">
    <property type="term" value="P:glycine biosynthetic process from serine"/>
    <property type="evidence" value="ECO:0007669"/>
    <property type="project" value="UniProtKB-UniRule"/>
</dbReference>
<dbReference type="Gene3D" id="3.40.640.10">
    <property type="entry name" value="Type I PLP-dependent aspartate aminotransferase-like (Major domain)"/>
    <property type="match status" value="1"/>
</dbReference>
<dbReference type="HAMAP" id="MF_00051">
    <property type="entry name" value="SHMT"/>
    <property type="match status" value="1"/>
</dbReference>
<dbReference type="PANTHER" id="PTHR11680">
    <property type="entry name" value="SERINE HYDROXYMETHYLTRANSFERASE"/>
    <property type="match status" value="1"/>
</dbReference>
<proteinExistence type="inferred from homology"/>
<keyword evidence="9" id="KW-0489">Methyltransferase</keyword>
<dbReference type="UniPathway" id="UPA00193"/>
<dbReference type="PIRSF" id="PIRSF000412">
    <property type="entry name" value="SHMT"/>
    <property type="match status" value="1"/>
</dbReference>
<feature type="domain" description="Serine hydroxymethyltransferase-like" evidence="8">
    <location>
        <begin position="5"/>
        <end position="393"/>
    </location>
</feature>
<feature type="binding site" evidence="6">
    <location>
        <position position="244"/>
    </location>
    <ligand>
        <name>(6S)-5,6,7,8-tetrahydrofolate</name>
        <dbReference type="ChEBI" id="CHEBI:57453"/>
    </ligand>
</feature>
<dbReference type="InterPro" id="IPR015424">
    <property type="entry name" value="PyrdxlP-dep_Trfase"/>
</dbReference>
<comment type="function">
    <text evidence="6">Catalyzes the reversible interconversion of serine and glycine with tetrahydrofolate (THF) serving as the one-carbon carrier. This reaction serves as the major source of one-carbon groups required for the biosynthesis of purines, thymidylate, methionine, and other important biomolecules. Also exhibits THF-independent aldolase activity toward beta-hydroxyamino acids, producing glycine and aldehydes, via a retro-aldol mechanism.</text>
</comment>
<dbReference type="NCBIfam" id="NF000586">
    <property type="entry name" value="PRK00011.1"/>
    <property type="match status" value="1"/>
</dbReference>
<organism evidence="9 10">
    <name type="scientific">Candidatus Uhrbacteria bacterium RIFCSPHIGHO2_02_FULL_57_19</name>
    <dbReference type="NCBI Taxonomy" id="1802391"/>
    <lineage>
        <taxon>Bacteria</taxon>
        <taxon>Candidatus Uhriibacteriota</taxon>
    </lineage>
</organism>
<dbReference type="SUPFAM" id="SSF53383">
    <property type="entry name" value="PLP-dependent transferases"/>
    <property type="match status" value="1"/>
</dbReference>
<dbReference type="Gene3D" id="3.90.1150.10">
    <property type="entry name" value="Aspartate Aminotransferase, domain 1"/>
    <property type="match status" value="1"/>
</dbReference>
<evidence type="ECO:0000256" key="2">
    <source>
        <dbReference type="ARBA" id="ARBA00006376"/>
    </source>
</evidence>
<keyword evidence="6" id="KW-0963">Cytoplasm</keyword>
<dbReference type="GO" id="GO:0035999">
    <property type="term" value="P:tetrahydrofolate interconversion"/>
    <property type="evidence" value="ECO:0007669"/>
    <property type="project" value="UniProtKB-UniRule"/>
</dbReference>
<dbReference type="Proteomes" id="UP000176303">
    <property type="component" value="Unassembled WGS sequence"/>
</dbReference>
<dbReference type="EMBL" id="MGDZ01000056">
    <property type="protein sequence ID" value="OGL72641.1"/>
    <property type="molecule type" value="Genomic_DNA"/>
</dbReference>
<keyword evidence="5 6" id="KW-0663">Pyridoxal phosphate</keyword>
<comment type="pathway">
    <text evidence="6">One-carbon metabolism; tetrahydrofolate interconversion.</text>
</comment>